<feature type="transmembrane region" description="Helical" evidence="1">
    <location>
        <begin position="83"/>
        <end position="105"/>
    </location>
</feature>
<evidence type="ECO:0000313" key="3">
    <source>
        <dbReference type="Proteomes" id="UP000187283"/>
    </source>
</evidence>
<gene>
    <name evidence="2" type="ORF">AYI70_g1967</name>
</gene>
<sequence>MLFFDFLIPTEITVCPRAFFRQYLLIHLELPVTQVDFRSLIGLLIRSAIHVLDPGHLKRARSLDVLVRRKTEVIPSSSRTLSIAAFFPTFATILVAWSITAWIGWHRDSLIPNVSPP</sequence>
<keyword evidence="1" id="KW-0812">Transmembrane</keyword>
<evidence type="ECO:0000313" key="2">
    <source>
        <dbReference type="EMBL" id="OMJ23866.1"/>
    </source>
</evidence>
<name>A0A1R1YB29_9FUNG</name>
<comment type="caution">
    <text evidence="2">The sequence shown here is derived from an EMBL/GenBank/DDBJ whole genome shotgun (WGS) entry which is preliminary data.</text>
</comment>
<protein>
    <submittedName>
        <fullName evidence="2">Uncharacterized protein</fullName>
    </submittedName>
</protein>
<evidence type="ECO:0000256" key="1">
    <source>
        <dbReference type="SAM" id="Phobius"/>
    </source>
</evidence>
<dbReference type="Proteomes" id="UP000187283">
    <property type="component" value="Unassembled WGS sequence"/>
</dbReference>
<organism evidence="2 3">
    <name type="scientific">Smittium culicis</name>
    <dbReference type="NCBI Taxonomy" id="133412"/>
    <lineage>
        <taxon>Eukaryota</taxon>
        <taxon>Fungi</taxon>
        <taxon>Fungi incertae sedis</taxon>
        <taxon>Zoopagomycota</taxon>
        <taxon>Kickxellomycotina</taxon>
        <taxon>Harpellomycetes</taxon>
        <taxon>Harpellales</taxon>
        <taxon>Legeriomycetaceae</taxon>
        <taxon>Smittium</taxon>
    </lineage>
</organism>
<keyword evidence="1" id="KW-1133">Transmembrane helix</keyword>
<dbReference type="AlphaFoldDB" id="A0A1R1YB29"/>
<reference evidence="2 3" key="1">
    <citation type="submission" date="2017-01" db="EMBL/GenBank/DDBJ databases">
        <authorList>
            <person name="Mah S.A."/>
            <person name="Swanson W.J."/>
            <person name="Moy G.W."/>
            <person name="Vacquier V.D."/>
        </authorList>
    </citation>
    <scope>NUCLEOTIDE SEQUENCE [LARGE SCALE GENOMIC DNA]</scope>
    <source>
        <strain evidence="2 3">GSMNP</strain>
    </source>
</reference>
<keyword evidence="3" id="KW-1185">Reference proteome</keyword>
<accession>A0A1R1YB29</accession>
<dbReference type="EMBL" id="LSSN01000457">
    <property type="protein sequence ID" value="OMJ23866.1"/>
    <property type="molecule type" value="Genomic_DNA"/>
</dbReference>
<keyword evidence="1" id="KW-0472">Membrane</keyword>
<dbReference type="OrthoDB" id="10386119at2759"/>
<proteinExistence type="predicted"/>